<feature type="compositionally biased region" description="Low complexity" evidence="1">
    <location>
        <begin position="440"/>
        <end position="451"/>
    </location>
</feature>
<evidence type="ECO:0000313" key="6">
    <source>
        <dbReference type="Proteomes" id="UP001231189"/>
    </source>
</evidence>
<dbReference type="SUPFAM" id="SSF56672">
    <property type="entry name" value="DNA/RNA polymerases"/>
    <property type="match status" value="1"/>
</dbReference>
<keyword evidence="2" id="KW-0732">Signal</keyword>
<feature type="compositionally biased region" description="Low complexity" evidence="1">
    <location>
        <begin position="472"/>
        <end position="524"/>
    </location>
</feature>
<sequence length="1432" mass="156049">MGSSAASTSSALAALLPSSALPLSAAVSTTAPSPIHFGNQITVKLAAANHLFWRAQVVSQLQSHLLHGYVEGTFPCPPSHVAVPATDSAPAGQVINPAYAAWIQQDQAILNAFLSSSSIEVGSMIMFAKTSREAWITIENSFAAQSSARSTQLRDQLRETHKLNQPMSVYYNKVKTITDTLASIGQPLRPEEFVSAVFHGLDEDYDSLAEVVQDRPIPIPEHDLYARLMSTEQRKEARRSTVVGGVHSANAAKTGGYKPPRPAAPTPPPSTYRPPSGAGSGSRPSAPGGTGGGSYGRGTGPRPHCQLCDEAGHLAARCFKRFQRSFLGVGNDGRYLERQLAQANTVYHAPQGQTSTLPVDPTWYADTGATDHLTGQLEKLHMKEPYQGQEQVHTANGEGIGRGARLEVLSEPLSSSEGISSSPASSASSPPTDVDRMQATPPHGSPSTPGPVHRRATPVRGSGDQLRLTYEPATPAGSASPTVSSSATPTVSVSATPTSSPAPTDLSAESAGSSSGPVPGSSAPTGPPAAPVQPDPLRPVTRLLRGVRQPKQRTDGTVAWLAACMADAAADPLAEPRHFRAALGVPHWRTAMEQEFEALLRNNTWRLVPPSSGVNVIDSKWIFKVKRHANGKVERYKARLVAKGFKQRYGLDYEDTFSPVVKPTTIRLLLSLAISRGWFLRQLDVQNAFLHGVLEEEVFMRQPPGFEDPQRPHHLCRLEKALYGLKQAPRAWHARLGVVLRQHGFVPSTADTSLFICQRPDVTTYLLVYVDDIIVLSSQSMAIDRLVLGLRQAFAVKDLGALHYFLGLEVARSSAGLRITQHKYAMDLLKRAGLLKCKPVTTPMSATTKLFQLDSPLLGSDDATDYRSIVGGLQYLTMTRPDISFSVNRVCQFLHSPTEEHLAAVKRILRFVKHTIGHGLLLRPSTSPAISAFSDADWAGDVDDRRSTGGFAVFYGAGTRDPTPSMGDQDEYPKKYLETQPPDHLPDGGEGYPSLLNLRVYVVDRRNATTAYCDTKNGRRIQFTVCAARPPQVSYLCICCPGLDSDVFAAPPYIVATEADVLLLSVVFGPYSARCKPENYEYYVYQAAPPGGAPSLQLIPPPSPSLVEVLSSPVTGILCCSSTDRPEHKDSNLILRPHDGHQQQHGGSGSYIIAAINRTGSSNQFDLHVYDSRTNAWSNKLVLRDHDRQRQPFRCSHKVIAIGGDAGTMAWVDLWNGILFYDLLRQQDADDGAFGRYVPLPPTPLHSDEMDGCPLSDRDIALVKDRIRYIELQTHAGSSRSARQRRTYVSYGWTAFMWSRSAADHPRPWEEDSWRLDCKLKASEVSAVVGESKLPDVESLPGLEEDEGAPRPALARLHCGHATLSLLDHQIFYLMNKIDFRDKKAWVLAVDSTNKTLQAVAEFTAARVSGFTFTYRHTRLSQYLKTAPVVHL</sequence>
<feature type="domain" description="Reverse transcriptase Ty1/copia-type" evidence="3">
    <location>
        <begin position="602"/>
        <end position="845"/>
    </location>
</feature>
<feature type="compositionally biased region" description="Low complexity" evidence="1">
    <location>
        <begin position="273"/>
        <end position="287"/>
    </location>
</feature>
<dbReference type="Pfam" id="PF07762">
    <property type="entry name" value="DUF1618"/>
    <property type="match status" value="1"/>
</dbReference>
<organism evidence="5 6">
    <name type="scientific">Lolium multiflorum</name>
    <name type="common">Italian ryegrass</name>
    <name type="synonym">Lolium perenne subsp. multiflorum</name>
    <dbReference type="NCBI Taxonomy" id="4521"/>
    <lineage>
        <taxon>Eukaryota</taxon>
        <taxon>Viridiplantae</taxon>
        <taxon>Streptophyta</taxon>
        <taxon>Embryophyta</taxon>
        <taxon>Tracheophyta</taxon>
        <taxon>Spermatophyta</taxon>
        <taxon>Magnoliopsida</taxon>
        <taxon>Liliopsida</taxon>
        <taxon>Poales</taxon>
        <taxon>Poaceae</taxon>
        <taxon>BOP clade</taxon>
        <taxon>Pooideae</taxon>
        <taxon>Poodae</taxon>
        <taxon>Poeae</taxon>
        <taxon>Poeae Chloroplast Group 2 (Poeae type)</taxon>
        <taxon>Loliodinae</taxon>
        <taxon>Loliinae</taxon>
        <taxon>Lolium</taxon>
    </lineage>
</organism>
<dbReference type="PANTHER" id="PTHR33074:SF139">
    <property type="entry name" value="OS09G0567000 PROTEIN"/>
    <property type="match status" value="1"/>
</dbReference>
<dbReference type="Pfam" id="PF14223">
    <property type="entry name" value="Retrotran_gag_2"/>
    <property type="match status" value="1"/>
</dbReference>
<feature type="domain" description="DUF1618" evidence="4">
    <location>
        <begin position="1211"/>
        <end position="1371"/>
    </location>
</feature>
<feature type="compositionally biased region" description="Pro residues" evidence="1">
    <location>
        <begin position="259"/>
        <end position="272"/>
    </location>
</feature>
<comment type="caution">
    <text evidence="5">The sequence shown here is derived from an EMBL/GenBank/DDBJ whole genome shotgun (WGS) entry which is preliminary data.</text>
</comment>
<evidence type="ECO:0000256" key="1">
    <source>
        <dbReference type="SAM" id="MobiDB-lite"/>
    </source>
</evidence>
<evidence type="ECO:0000259" key="4">
    <source>
        <dbReference type="Pfam" id="PF07762"/>
    </source>
</evidence>
<reference evidence="5" key="1">
    <citation type="submission" date="2023-07" db="EMBL/GenBank/DDBJ databases">
        <title>A chromosome-level genome assembly of Lolium multiflorum.</title>
        <authorList>
            <person name="Chen Y."/>
            <person name="Copetti D."/>
            <person name="Kolliker R."/>
            <person name="Studer B."/>
        </authorList>
    </citation>
    <scope>NUCLEOTIDE SEQUENCE</scope>
    <source>
        <strain evidence="5">02402/16</strain>
        <tissue evidence="5">Leaf</tissue>
    </source>
</reference>
<evidence type="ECO:0000313" key="5">
    <source>
        <dbReference type="EMBL" id="KAK1626334.1"/>
    </source>
</evidence>
<feature type="chain" id="PRO_5042006801" description="Reverse transcriptase Ty1/copia-type domain-containing protein" evidence="2">
    <location>
        <begin position="27"/>
        <end position="1432"/>
    </location>
</feature>
<evidence type="ECO:0008006" key="7">
    <source>
        <dbReference type="Google" id="ProtNLM"/>
    </source>
</evidence>
<dbReference type="InterPro" id="IPR011676">
    <property type="entry name" value="DUF1618"/>
</dbReference>
<dbReference type="InterPro" id="IPR013103">
    <property type="entry name" value="RVT_2"/>
</dbReference>
<evidence type="ECO:0000259" key="3">
    <source>
        <dbReference type="Pfam" id="PF07727"/>
    </source>
</evidence>
<feature type="compositionally biased region" description="Pro residues" evidence="1">
    <location>
        <begin position="525"/>
        <end position="537"/>
    </location>
</feature>
<accession>A0AAD8RJR7</accession>
<dbReference type="Pfam" id="PF07727">
    <property type="entry name" value="RVT_2"/>
    <property type="match status" value="1"/>
</dbReference>
<dbReference type="InterPro" id="IPR043502">
    <property type="entry name" value="DNA/RNA_pol_sf"/>
</dbReference>
<feature type="region of interest" description="Disordered" evidence="1">
    <location>
        <begin position="411"/>
        <end position="537"/>
    </location>
</feature>
<feature type="region of interest" description="Disordered" evidence="1">
    <location>
        <begin position="236"/>
        <end position="298"/>
    </location>
</feature>
<evidence type="ECO:0000256" key="2">
    <source>
        <dbReference type="SAM" id="SignalP"/>
    </source>
</evidence>
<dbReference type="PANTHER" id="PTHR33074">
    <property type="entry name" value="EXPRESSED PROTEIN-RELATED"/>
    <property type="match status" value="1"/>
</dbReference>
<proteinExistence type="predicted"/>
<dbReference type="EMBL" id="JAUUTY010000005">
    <property type="protein sequence ID" value="KAK1626334.1"/>
    <property type="molecule type" value="Genomic_DNA"/>
</dbReference>
<gene>
    <name evidence="5" type="ORF">QYE76_000649</name>
</gene>
<name>A0AAD8RJR7_LOLMU</name>
<keyword evidence="6" id="KW-1185">Reference proteome</keyword>
<protein>
    <recommendedName>
        <fullName evidence="7">Reverse transcriptase Ty1/copia-type domain-containing protein</fullName>
    </recommendedName>
</protein>
<feature type="signal peptide" evidence="2">
    <location>
        <begin position="1"/>
        <end position="26"/>
    </location>
</feature>
<feature type="compositionally biased region" description="Gly residues" evidence="1">
    <location>
        <begin position="288"/>
        <end position="298"/>
    </location>
</feature>
<feature type="compositionally biased region" description="Low complexity" evidence="1">
    <location>
        <begin position="411"/>
        <end position="431"/>
    </location>
</feature>
<dbReference type="Proteomes" id="UP001231189">
    <property type="component" value="Unassembled WGS sequence"/>
</dbReference>